<name>A0A8B8PR21_9MYRT</name>
<keyword evidence="5" id="KW-0175">Coiled coil</keyword>
<protein>
    <submittedName>
        <fullName evidence="10 11">Myosin-binding protein 3 isoform X1</fullName>
    </submittedName>
</protein>
<keyword evidence="9" id="KW-1185">Reference proteome</keyword>
<feature type="region of interest" description="Disordered" evidence="6">
    <location>
        <begin position="261"/>
        <end position="293"/>
    </location>
</feature>
<dbReference type="KEGG" id="rarg:115745331"/>
<evidence type="ECO:0000256" key="6">
    <source>
        <dbReference type="SAM" id="MobiDB-lite"/>
    </source>
</evidence>
<feature type="compositionally biased region" description="Polar residues" evidence="6">
    <location>
        <begin position="279"/>
        <end position="293"/>
    </location>
</feature>
<dbReference type="RefSeq" id="XP_048140458.1">
    <property type="nucleotide sequence ID" value="XM_048284501.1"/>
</dbReference>
<proteinExistence type="predicted"/>
<dbReference type="PANTHER" id="PTHR31448:SF34">
    <property type="entry name" value="MYOSIN-BINDING PROTEIN 3"/>
    <property type="match status" value="1"/>
</dbReference>
<keyword evidence="3 7" id="KW-1133">Transmembrane helix</keyword>
<dbReference type="OrthoDB" id="1888939at2759"/>
<feature type="compositionally biased region" description="Basic and acidic residues" evidence="6">
    <location>
        <begin position="261"/>
        <end position="274"/>
    </location>
</feature>
<evidence type="ECO:0000313" key="9">
    <source>
        <dbReference type="Proteomes" id="UP000827889"/>
    </source>
</evidence>
<evidence type="ECO:0000256" key="4">
    <source>
        <dbReference type="ARBA" id="ARBA00023136"/>
    </source>
</evidence>
<dbReference type="Proteomes" id="UP000827889">
    <property type="component" value="Chromosome 8"/>
</dbReference>
<keyword evidence="4 7" id="KW-0472">Membrane</keyword>
<evidence type="ECO:0000256" key="7">
    <source>
        <dbReference type="SAM" id="Phobius"/>
    </source>
</evidence>
<comment type="subcellular location">
    <subcellularLocation>
        <location evidence="1">Membrane</location>
        <topology evidence="1">Single-pass membrane protein</topology>
    </subcellularLocation>
</comment>
<accession>A0A8B8PR21</accession>
<dbReference type="RefSeq" id="XP_030536678.1">
    <property type="nucleotide sequence ID" value="XM_030680818.1"/>
</dbReference>
<feature type="coiled-coil region" evidence="5">
    <location>
        <begin position="608"/>
        <end position="713"/>
    </location>
</feature>
<organism evidence="9 10">
    <name type="scientific">Rhodamnia argentea</name>
    <dbReference type="NCBI Taxonomy" id="178133"/>
    <lineage>
        <taxon>Eukaryota</taxon>
        <taxon>Viridiplantae</taxon>
        <taxon>Streptophyta</taxon>
        <taxon>Embryophyta</taxon>
        <taxon>Tracheophyta</taxon>
        <taxon>Spermatophyta</taxon>
        <taxon>Magnoliopsida</taxon>
        <taxon>eudicotyledons</taxon>
        <taxon>Gunneridae</taxon>
        <taxon>Pentapetalae</taxon>
        <taxon>rosids</taxon>
        <taxon>malvids</taxon>
        <taxon>Myrtales</taxon>
        <taxon>Myrtaceae</taxon>
        <taxon>Myrtoideae</taxon>
        <taxon>Myrteae</taxon>
        <taxon>Australasian group</taxon>
        <taxon>Rhodamnia</taxon>
    </lineage>
</organism>
<feature type="domain" description="GTD-binding" evidence="8">
    <location>
        <begin position="606"/>
        <end position="704"/>
    </location>
</feature>
<evidence type="ECO:0000256" key="3">
    <source>
        <dbReference type="ARBA" id="ARBA00022989"/>
    </source>
</evidence>
<evidence type="ECO:0000256" key="1">
    <source>
        <dbReference type="ARBA" id="ARBA00004167"/>
    </source>
</evidence>
<evidence type="ECO:0000256" key="2">
    <source>
        <dbReference type="ARBA" id="ARBA00022692"/>
    </source>
</evidence>
<dbReference type="InterPro" id="IPR007656">
    <property type="entry name" value="GTD-bd"/>
</dbReference>
<dbReference type="GeneID" id="115745331"/>
<sequence length="985" mass="111324">MAANKFATMLHRNTHRIIAILVYAALEWVLISMLLLNSLFGYLISKFAHFFGLKPPCPWCCRIDRVLKHSKKADYSFVDEMCETHAAEISKLSFCSNHHKLAESQGMCNNCFASRPVPDTSNGMTRTAFVSMVREDTCQNGDDILSCSCCKENLTGKWHPSCLLWKPSWSTSDVIQKGDLLIEEMVDENAGSKCEQLKKPDGLQNQRESLREIEDHNDEAEGVSEDHQVLSDVDSFSFREASEEDYSKSLSSILWNEKEDGNEDIKEATSEVTEKYSYGVSNRSPTSKGKSTISCRDEDDLLNAIDLQHKDCDACDWHRVIPVDLIDYSTNENTKFHALVEEHLRKCDHQHDAAFTSNLVFETEIGLLGESFIVDDEIKKSAYAEMKELGIYMVDVESASILPSEEGKLENEDASVPRAAQTLEADDSKVEADGMEELNEPTGTGAILKDEMGCMEIAADLTARSAKLPTSDQSHPQKLLTSLQLSKENLSLVKGQNADITDSLNEFEPQDGHDCHVGTFPPGPADAGKSYVQETMLTAESQANPINFQPTEIEAEEEKFPETPTSVESLHCLHKKLLLSEKRESSIEESLDGSVLSEMEVGDGVISIERLKVALKAERKALSALYAELEEERSASAVATNQTMAMITRLQEEKAAMQMEALQYQRMMEEQSEYDQEALQLLNELMIKREREKEELEKELVMYRQKVSDYEAMERMRAMRSTRPENWSSKSSSDFGNNAEDSDNLYIDLNHELRGNDAGLLCGHQGTNSPNNAPTDEVSNLEEMALDCVKHMTSLDDSLAEFEEERLSILDQLKELEEKLLIMSSNEEFMDDKNLNEQFSIYDENDSDERHNFTCPEHNGVLDTLPKEPNENYHPEKETMCLMAKRLLPLLDAKETEIEDGMVVQDPSENISKFEEDGKKLAIEEEVDHVYERLQALEADREFLKHCMNSIQKGDKGMNLLQEILQHLRDLKGVELRSRNTDEGN</sequence>
<reference evidence="10" key="1">
    <citation type="submission" date="2025-04" db="UniProtKB">
        <authorList>
            <consortium name="RefSeq"/>
        </authorList>
    </citation>
    <scope>IDENTIFICATION</scope>
    <source>
        <tissue evidence="11">Leaf</tissue>
    </source>
</reference>
<dbReference type="GO" id="GO:0016020">
    <property type="term" value="C:membrane"/>
    <property type="evidence" value="ECO:0007669"/>
    <property type="project" value="UniProtKB-SubCell"/>
</dbReference>
<keyword evidence="2 7" id="KW-0812">Transmembrane</keyword>
<dbReference type="PROSITE" id="PS51775">
    <property type="entry name" value="GTD_BINDING"/>
    <property type="match status" value="1"/>
</dbReference>
<evidence type="ECO:0000313" key="10">
    <source>
        <dbReference type="RefSeq" id="XP_030536678.1"/>
    </source>
</evidence>
<dbReference type="Pfam" id="PF04576">
    <property type="entry name" value="Zein-binding"/>
    <property type="match status" value="1"/>
</dbReference>
<evidence type="ECO:0000259" key="8">
    <source>
        <dbReference type="PROSITE" id="PS51775"/>
    </source>
</evidence>
<evidence type="ECO:0000313" key="11">
    <source>
        <dbReference type="RefSeq" id="XP_048140458.1"/>
    </source>
</evidence>
<feature type="transmembrane region" description="Helical" evidence="7">
    <location>
        <begin position="20"/>
        <end position="44"/>
    </location>
</feature>
<dbReference type="GO" id="GO:0080115">
    <property type="term" value="F:myosin XI tail binding"/>
    <property type="evidence" value="ECO:0007669"/>
    <property type="project" value="UniProtKB-ARBA"/>
</dbReference>
<dbReference type="PANTHER" id="PTHR31448">
    <property type="entry name" value="MYOSIN-BINDING PROTEIN 2"/>
    <property type="match status" value="1"/>
</dbReference>
<dbReference type="AlphaFoldDB" id="A0A8B8PR21"/>
<evidence type="ECO:0000256" key="5">
    <source>
        <dbReference type="SAM" id="Coils"/>
    </source>
</evidence>
<gene>
    <name evidence="10 11" type="primary">LOC115745331</name>
</gene>
<dbReference type="InterPro" id="IPR039306">
    <property type="entry name" value="MYOB"/>
</dbReference>